<dbReference type="Proteomes" id="UP000238196">
    <property type="component" value="Unassembled WGS sequence"/>
</dbReference>
<sequence>MQDLTTQTDGRQDLRIAVVQSALVWQDWAANKAQFTARIESLAGQADVIVLPEMFTTGFSMDTATSAQSMDGDAVNWMRAMAESSGAAICGSMVMEEPGVGFTNRFLWMPPAGAYSYYDKRHLFRMGAEHQHYQSGDRRVVIDYRGWRILPLVCYDLRFPVWSRNRQDYDLMVLVANWPAKRSMHWKVLSQARAIENQAYVAVCNRVGEDGNGWSFSGDSRIISAEGEILAELEPDADGVLLHTLSNDKLKQYREGFPAWQDADSFTLS</sequence>
<dbReference type="NCBIfam" id="NF007757">
    <property type="entry name" value="PRK10438.1"/>
    <property type="match status" value="1"/>
</dbReference>
<feature type="domain" description="CN hydrolase" evidence="6">
    <location>
        <begin position="14"/>
        <end position="247"/>
    </location>
</feature>
<organism evidence="7 8">
    <name type="scientific">Proteobacteria bacterium 228</name>
    <dbReference type="NCBI Taxonomy" id="2083153"/>
    <lineage>
        <taxon>Bacteria</taxon>
        <taxon>Pseudomonadati</taxon>
        <taxon>Pseudomonadota</taxon>
    </lineage>
</organism>
<reference evidence="7 8" key="1">
    <citation type="submission" date="2018-02" db="EMBL/GenBank/DDBJ databases">
        <title>novel marine gammaproteobacteria from coastal saline agro ecosystem.</title>
        <authorList>
            <person name="Krishnan R."/>
            <person name="Ramesh Kumar N."/>
        </authorList>
    </citation>
    <scope>NUCLEOTIDE SEQUENCE [LARGE SCALE GENOMIC DNA]</scope>
    <source>
        <strain evidence="7 8">228</strain>
    </source>
</reference>
<dbReference type="OrthoDB" id="9811121at2"/>
<dbReference type="PROSITE" id="PS01227">
    <property type="entry name" value="UPF0012"/>
    <property type="match status" value="1"/>
</dbReference>
<dbReference type="InterPro" id="IPR001110">
    <property type="entry name" value="UPF0012_CS"/>
</dbReference>
<comment type="catalytic activity">
    <reaction evidence="4">
        <text>a monoamide of a dicarboxylate + H2O = a dicarboxylate + NH4(+)</text>
        <dbReference type="Rhea" id="RHEA:11716"/>
        <dbReference type="ChEBI" id="CHEBI:15377"/>
        <dbReference type="ChEBI" id="CHEBI:28938"/>
        <dbReference type="ChEBI" id="CHEBI:28965"/>
        <dbReference type="ChEBI" id="CHEBI:77450"/>
        <dbReference type="EC" id="3.5.1.3"/>
    </reaction>
</comment>
<evidence type="ECO:0000313" key="7">
    <source>
        <dbReference type="EMBL" id="PPC79020.1"/>
    </source>
</evidence>
<comment type="caution">
    <text evidence="7">The sequence shown here is derived from an EMBL/GenBank/DDBJ whole genome shotgun (WGS) entry which is preliminary data.</text>
</comment>
<dbReference type="FunFam" id="3.60.110.10:FF:000004">
    <property type="entry name" value="Carbon-nitrogen hydrolase"/>
    <property type="match status" value="1"/>
</dbReference>
<dbReference type="Pfam" id="PF00795">
    <property type="entry name" value="CN_hydrolase"/>
    <property type="match status" value="1"/>
</dbReference>
<evidence type="ECO:0000256" key="1">
    <source>
        <dbReference type="ARBA" id="ARBA00010613"/>
    </source>
</evidence>
<dbReference type="PANTHER" id="PTHR47799">
    <property type="entry name" value="OMEGA-AMIDASE YAFV"/>
    <property type="match status" value="1"/>
</dbReference>
<dbReference type="AlphaFoldDB" id="A0A2S5KW70"/>
<dbReference type="InterPro" id="IPR003010">
    <property type="entry name" value="C-N_Hydrolase"/>
</dbReference>
<dbReference type="EC" id="3.5.1.3" evidence="3"/>
<proteinExistence type="inferred from homology"/>
<gene>
    <name evidence="7" type="ORF">C4K68_02375</name>
</gene>
<dbReference type="PROSITE" id="PS50263">
    <property type="entry name" value="CN_HYDROLASE"/>
    <property type="match status" value="1"/>
</dbReference>
<protein>
    <recommendedName>
        <fullName evidence="5">Omega-amidase YafV</fullName>
        <ecNumber evidence="3">3.5.1.3</ecNumber>
    </recommendedName>
</protein>
<accession>A0A2S5KW70</accession>
<comment type="similarity">
    <text evidence="1">Belongs to the carbon-nitrogen hydrolase superfamily. NIT1/NIT2 family.</text>
</comment>
<evidence type="ECO:0000259" key="6">
    <source>
        <dbReference type="PROSITE" id="PS50263"/>
    </source>
</evidence>
<evidence type="ECO:0000313" key="8">
    <source>
        <dbReference type="Proteomes" id="UP000238196"/>
    </source>
</evidence>
<dbReference type="InterPro" id="IPR036526">
    <property type="entry name" value="C-N_Hydrolase_sf"/>
</dbReference>
<dbReference type="PANTHER" id="PTHR47799:SF1">
    <property type="entry name" value="OMEGA-AMIDASE YAFV"/>
    <property type="match status" value="1"/>
</dbReference>
<dbReference type="SUPFAM" id="SSF56317">
    <property type="entry name" value="Carbon-nitrogen hydrolase"/>
    <property type="match status" value="1"/>
</dbReference>
<dbReference type="GO" id="GO:0050152">
    <property type="term" value="F:omega-amidase activity"/>
    <property type="evidence" value="ECO:0007669"/>
    <property type="project" value="UniProtKB-EC"/>
</dbReference>
<dbReference type="InterPro" id="IPR052737">
    <property type="entry name" value="Omega-amidase_YafV"/>
</dbReference>
<evidence type="ECO:0000256" key="4">
    <source>
        <dbReference type="ARBA" id="ARBA00052904"/>
    </source>
</evidence>
<evidence type="ECO:0000256" key="3">
    <source>
        <dbReference type="ARBA" id="ARBA00039118"/>
    </source>
</evidence>
<dbReference type="GO" id="GO:0106008">
    <property type="term" value="F:2-oxoglutaramate amidase activity"/>
    <property type="evidence" value="ECO:0007669"/>
    <property type="project" value="TreeGrafter"/>
</dbReference>
<dbReference type="CDD" id="cd07575">
    <property type="entry name" value="Xc-1258_like"/>
    <property type="match status" value="1"/>
</dbReference>
<dbReference type="EMBL" id="PRLP01000007">
    <property type="protein sequence ID" value="PPC79020.1"/>
    <property type="molecule type" value="Genomic_DNA"/>
</dbReference>
<dbReference type="Gene3D" id="3.60.110.10">
    <property type="entry name" value="Carbon-nitrogen hydrolase"/>
    <property type="match status" value="1"/>
</dbReference>
<keyword evidence="2" id="KW-0378">Hydrolase</keyword>
<evidence type="ECO:0000256" key="2">
    <source>
        <dbReference type="ARBA" id="ARBA00022801"/>
    </source>
</evidence>
<evidence type="ECO:0000256" key="5">
    <source>
        <dbReference type="ARBA" id="ARBA00072139"/>
    </source>
</evidence>
<name>A0A2S5KW70_9PROT</name>